<evidence type="ECO:0000313" key="1">
    <source>
        <dbReference type="EMBL" id="EZF55763.1"/>
    </source>
</evidence>
<accession>A0A022WCG0</accession>
<protein>
    <submittedName>
        <fullName evidence="1">Uncharacterized protein</fullName>
    </submittedName>
</protein>
<organism evidence="1">
    <name type="scientific">Trichophyton rubrum CBS 288.86</name>
    <dbReference type="NCBI Taxonomy" id="1215330"/>
    <lineage>
        <taxon>Eukaryota</taxon>
        <taxon>Fungi</taxon>
        <taxon>Dikarya</taxon>
        <taxon>Ascomycota</taxon>
        <taxon>Pezizomycotina</taxon>
        <taxon>Eurotiomycetes</taxon>
        <taxon>Eurotiomycetidae</taxon>
        <taxon>Onygenales</taxon>
        <taxon>Arthrodermataceae</taxon>
        <taxon>Trichophyton</taxon>
    </lineage>
</organism>
<dbReference type="Proteomes" id="UP000023758">
    <property type="component" value="Unassembled WGS sequence"/>
</dbReference>
<reference evidence="1" key="1">
    <citation type="submission" date="2014-02" db="EMBL/GenBank/DDBJ databases">
        <title>The Genome Sequence of Trichophyton rubrum (morphotype fischeri) CBS 288.86.</title>
        <authorList>
            <consortium name="The Broad Institute Genomics Platform"/>
            <person name="Cuomo C.A."/>
            <person name="White T.C."/>
            <person name="Graser Y."/>
            <person name="Martinez-Rossi N."/>
            <person name="Heitman J."/>
            <person name="Young S.K."/>
            <person name="Zeng Q."/>
            <person name="Gargeya S."/>
            <person name="Abouelleil A."/>
            <person name="Alvarado L."/>
            <person name="Chapman S.B."/>
            <person name="Gainer-Dewar J."/>
            <person name="Goldberg J."/>
            <person name="Griggs A."/>
            <person name="Gujja S."/>
            <person name="Hansen M."/>
            <person name="Howarth C."/>
            <person name="Imamovic A."/>
            <person name="Larimer J."/>
            <person name="Martinez D."/>
            <person name="Murphy C."/>
            <person name="Pearson M.D."/>
            <person name="Persinoti G."/>
            <person name="Poon T."/>
            <person name="Priest M."/>
            <person name="Roberts A.D."/>
            <person name="Saif S."/>
            <person name="Shea T.D."/>
            <person name="Sykes S.N."/>
            <person name="Wortman J."/>
            <person name="Nusbaum C."/>
            <person name="Birren B."/>
        </authorList>
    </citation>
    <scope>NUCLEOTIDE SEQUENCE [LARGE SCALE GENOMIC DNA]</scope>
    <source>
        <strain evidence="1">CBS 288.86</strain>
    </source>
</reference>
<gene>
    <name evidence="1" type="ORF">H103_01726</name>
</gene>
<dbReference type="AlphaFoldDB" id="A0A022WCG0"/>
<dbReference type="EMBL" id="KK207736">
    <property type="protein sequence ID" value="EZF55763.1"/>
    <property type="molecule type" value="Genomic_DNA"/>
</dbReference>
<dbReference type="HOGENOM" id="CLU_2591494_0_0_1"/>
<sequence>MCLHSIVLQLSANMSSLELLLPSYLGIHAIQWIIQKVRYSHIYTCPKKQYTLHEEHLNERADRSRLFIAIHYNRTYKPVG</sequence>
<name>A0A022WCG0_TRIRU</name>
<proteinExistence type="predicted"/>